<feature type="coiled-coil region" evidence="1">
    <location>
        <begin position="774"/>
        <end position="839"/>
    </location>
</feature>
<feature type="coiled-coil region" evidence="1">
    <location>
        <begin position="183"/>
        <end position="252"/>
    </location>
</feature>
<dbReference type="Proteomes" id="UP000796761">
    <property type="component" value="Unassembled WGS sequence"/>
</dbReference>
<dbReference type="PANTHER" id="PTHR47899">
    <property type="entry name" value="COILED-COIL DOMAIN-CONTAINING PROTEIN 171"/>
    <property type="match status" value="1"/>
</dbReference>
<feature type="region of interest" description="Disordered" evidence="2">
    <location>
        <begin position="994"/>
        <end position="1026"/>
    </location>
</feature>
<gene>
    <name evidence="3" type="ORF">HGM15179_017751</name>
</gene>
<dbReference type="PANTHER" id="PTHR47899:SF1">
    <property type="entry name" value="COILED-COIL DOMAIN-CONTAINING PROTEIN 171"/>
    <property type="match status" value="1"/>
</dbReference>
<feature type="coiled-coil region" evidence="1">
    <location>
        <begin position="41"/>
        <end position="93"/>
    </location>
</feature>
<evidence type="ECO:0008006" key="5">
    <source>
        <dbReference type="Google" id="ProtNLM"/>
    </source>
</evidence>
<evidence type="ECO:0000313" key="3">
    <source>
        <dbReference type="EMBL" id="TRZ09355.1"/>
    </source>
</evidence>
<dbReference type="EMBL" id="SWJQ01001094">
    <property type="protein sequence ID" value="TRZ09355.1"/>
    <property type="molecule type" value="Genomic_DNA"/>
</dbReference>
<keyword evidence="4" id="KW-1185">Reference proteome</keyword>
<dbReference type="AlphaFoldDB" id="A0A8K1G0D6"/>
<sequence length="1132" mass="129544">MLEDEHHRDSSGHRRQAVRSVNCKQVAQLPQDRNPSKMDTVEDLRRQLYEFEKKISELTAQHNQELLLYETEIRNLKLELERGEIVRQGLERDIIFAKREADLQLYTAEDELSNVKVKLLELQVLNDKHEQKAADTEEMFQNAQSQWEEEQQKFAVERDNIRREHLAEIEFLINEKNKRQEAHQETNAVLQDMLKQLKAMELEHHGCSEMLRLQAIHLDFKDKRQKRLLGELKEATLQTKQLEENAEAAKLAHIECMQATEAMQLRIQELEHALSGAQGGGREALSVVLKTDFRGPGNAPQRKKAHGTHCLGFFKRTSKIFTVDKFFFVFQKELPILLDIYQRMVDGQVVAKQPDVPLEGLPWTDFCVLLHENVEILITDFHKAKEKISHLEYISKHKTDTVNDLQQNQEDVFAKMSEQLKAQEYCWQKEKQYLEQQYSNLLAEVHRRAQECEETAQKNRQKLYDLEQICEKLAHENNSVRNTLSDAHKARSSLLAACALLSGALCPLYGRLCTLSCQRDILQYQMDIHEIMNQKIVSVIYALPTVLERNQDEAKQRQTRAAHLVYVFRKAVIAVLAVNRLRALARNSCSLFVWTDGSRGNMGIQVCVGESKGRHQVSTFEEEGVDCIEALDWLTSCNLYNAIISSISELQEVLSKPDPRSWLSGHSLINAARNSFANLMDNLSVLMEIAQGNPCVCQIYLEKDSLIQRLACGLQRVNAQALEAGFYDRMTLTRNIITLQHEVFTLSQRLHVTEVECQSLNLQLAEFKWTFNEMQKDAEKAHGLQEQLNALQHKMITQDNINEELDNALQREREAKLLLQEYERRLQDLNNRLEMHSSADKRKSQDPKVAPMSLSNAMEELVKRDELLHHQEMLLRDMERERQLLRESVLEADAALQQAAKDKELIINHMTAVDDKLTVIIDQVVESAAAVATLPNMQLEILSEEAMRNRPEAVALQRVLIHFMDLYSLVADRVEALLRELLQVHLEPERAIAPPAPAAAPHESMRVHFDSEASGTPPAPAAAPPESFRDLIGRERERAPPAHAQESDDSFWQPVFARTPLPAPARGRFFPSDDSFWYSFLPPPPPPPPAPPAPPARGPAQRRAAAPRRPEVPDVFRIIFADHPPPPAAPRG</sequence>
<proteinExistence type="predicted"/>
<keyword evidence="1" id="KW-0175">Coiled coil</keyword>
<feature type="non-terminal residue" evidence="3">
    <location>
        <position position="1"/>
    </location>
</feature>
<feature type="compositionally biased region" description="Pro residues" evidence="2">
    <location>
        <begin position="1081"/>
        <end position="1097"/>
    </location>
</feature>
<feature type="region of interest" description="Disordered" evidence="2">
    <location>
        <begin position="1080"/>
        <end position="1112"/>
    </location>
</feature>
<name>A0A8K1G0D6_9PASS</name>
<dbReference type="InterPro" id="IPR038820">
    <property type="entry name" value="CCDC171"/>
</dbReference>
<evidence type="ECO:0000256" key="2">
    <source>
        <dbReference type="SAM" id="MobiDB-lite"/>
    </source>
</evidence>
<evidence type="ECO:0000256" key="1">
    <source>
        <dbReference type="SAM" id="Coils"/>
    </source>
</evidence>
<feature type="region of interest" description="Disordered" evidence="2">
    <location>
        <begin position="1"/>
        <end position="20"/>
    </location>
</feature>
<feature type="coiled-coil region" evidence="1">
    <location>
        <begin position="868"/>
        <end position="895"/>
    </location>
</feature>
<accession>A0A8K1G0D6</accession>
<protein>
    <recommendedName>
        <fullName evidence="5">CC171 protein</fullName>
    </recommendedName>
</protein>
<evidence type="ECO:0000313" key="4">
    <source>
        <dbReference type="Proteomes" id="UP000796761"/>
    </source>
</evidence>
<organism evidence="3 4">
    <name type="scientific">Zosterops borbonicus</name>
    <dbReference type="NCBI Taxonomy" id="364589"/>
    <lineage>
        <taxon>Eukaryota</taxon>
        <taxon>Metazoa</taxon>
        <taxon>Chordata</taxon>
        <taxon>Craniata</taxon>
        <taxon>Vertebrata</taxon>
        <taxon>Euteleostomi</taxon>
        <taxon>Archelosauria</taxon>
        <taxon>Archosauria</taxon>
        <taxon>Dinosauria</taxon>
        <taxon>Saurischia</taxon>
        <taxon>Theropoda</taxon>
        <taxon>Coelurosauria</taxon>
        <taxon>Aves</taxon>
        <taxon>Neognathae</taxon>
        <taxon>Neoaves</taxon>
        <taxon>Telluraves</taxon>
        <taxon>Australaves</taxon>
        <taxon>Passeriformes</taxon>
        <taxon>Sylvioidea</taxon>
        <taxon>Zosteropidae</taxon>
        <taxon>Zosterops</taxon>
    </lineage>
</organism>
<comment type="caution">
    <text evidence="3">The sequence shown here is derived from an EMBL/GenBank/DDBJ whole genome shotgun (WGS) entry which is preliminary data.</text>
</comment>
<feature type="coiled-coil region" evidence="1">
    <location>
        <begin position="119"/>
        <end position="146"/>
    </location>
</feature>
<reference evidence="3" key="1">
    <citation type="submission" date="2019-04" db="EMBL/GenBank/DDBJ databases">
        <title>Genome assembly of Zosterops borbonicus 15179.</title>
        <authorList>
            <person name="Leroy T."/>
            <person name="Anselmetti Y."/>
            <person name="Tilak M.-K."/>
            <person name="Nabholz B."/>
        </authorList>
    </citation>
    <scope>NUCLEOTIDE SEQUENCE</scope>
    <source>
        <strain evidence="3">HGM_15179</strain>
        <tissue evidence="3">Muscle</tissue>
    </source>
</reference>
<feature type="compositionally biased region" description="Basic and acidic residues" evidence="2">
    <location>
        <begin position="1"/>
        <end position="12"/>
    </location>
</feature>
<dbReference type="OrthoDB" id="287623at2759"/>